<protein>
    <submittedName>
        <fullName evidence="4">Beta-mannosidase</fullName>
    </submittedName>
</protein>
<evidence type="ECO:0000259" key="3">
    <source>
        <dbReference type="Pfam" id="PF22666"/>
    </source>
</evidence>
<dbReference type="EMBL" id="AEJF01000242">
    <property type="protein sequence ID" value="KLU20752.1"/>
    <property type="molecule type" value="Genomic_DNA"/>
</dbReference>
<dbReference type="OrthoDB" id="9758603at2"/>
<proteinExistence type="predicted"/>
<name>A0A0J1CJ80_9BURK</name>
<dbReference type="SUPFAM" id="SSF51445">
    <property type="entry name" value="(Trans)glycosidases"/>
    <property type="match status" value="1"/>
</dbReference>
<dbReference type="InterPro" id="IPR008979">
    <property type="entry name" value="Galactose-bd-like_sf"/>
</dbReference>
<keyword evidence="5" id="KW-1185">Reference proteome</keyword>
<evidence type="ECO:0000256" key="2">
    <source>
        <dbReference type="ARBA" id="ARBA00023295"/>
    </source>
</evidence>
<dbReference type="Gene3D" id="2.60.120.260">
    <property type="entry name" value="Galactose-binding domain-like"/>
    <property type="match status" value="1"/>
</dbReference>
<dbReference type="InterPro" id="IPR050887">
    <property type="entry name" value="Beta-mannosidase_GH2"/>
</dbReference>
<gene>
    <name evidence="4" type="ORF">EOS_39610</name>
</gene>
<dbReference type="InterPro" id="IPR036156">
    <property type="entry name" value="Beta-gal/glucu_dom_sf"/>
</dbReference>
<sequence>MRILSPGVSASPSAFFPRLLSEGWECLTTRAGAYATPAALIADGWLTAPVPGTVASAWREAGKLNLETPPAFAFDDHWYRLVLRESGMRRLRLHGLATLSEVWLDDTKLLDSDSMFVAHDLDLHLDGHATLYLCFRSLSAALAARRTRARWRPRLAQPATLRNVRTTLLGHMPGWCPPIQAAGPWRPVELLGESATSIDRVDLHSSLDGNDGLVHLSVRFVHPQREQSVRLACNDASTTLQWRDAQTLAGVLRVPDAPRWWPHTHGEPVLHRVALDFADNEVIELGRIGFRELRADRGPAGDGFQLVVNDVPVFARGACWTHADLVSLGGSREQAQTFFQLARDAGMNLLRVGGTMLYESDAFYELADEYGLLIWQDFAFANFDYPTDVAFTASVQREAEQFLSRTRRFASLAVLCGGSEADQQGAMLGLPPELRAQTLFTQQLPSIVAALRPDVPYVMNSPSVPAGEAGATAWPFATRAGITHYYGVGAYQRPLEDTRRANVRFASECLAFANVPDEVALNTVPLASKPHEPRWKTAVPRDPGAGWDFDDVREYYLRTLYAVDPARLRYEDPERYLDLSRAVVAEVMSEVFSEWRRHGSSCAGGIVWQLQDLRPGAGWGVIDALGAPKSAWHGLAQVLRPIAALITDEGLDGLDVHLINETATVIDARLELVCLRDGATKVANASKDVTLAARSTARFHASDLLGQFFDFTYAYRFGPRAHDATVITLRDKASGAVLSEAFHFPERACTQRHELGLEARLEQTGDENWELVVNAKRLARWVHLVDPHYRATLDWFHLLPGRERRISLIARQRNTSHPPEGEVRALNATFSIHYQPT</sequence>
<dbReference type="AlphaFoldDB" id="A0A0J1CJ80"/>
<dbReference type="GO" id="GO:0006516">
    <property type="term" value="P:glycoprotein catabolic process"/>
    <property type="evidence" value="ECO:0007669"/>
    <property type="project" value="TreeGrafter"/>
</dbReference>
<keyword evidence="2" id="KW-0326">Glycosidase</keyword>
<dbReference type="PANTHER" id="PTHR43730:SF1">
    <property type="entry name" value="BETA-MANNOSIDASE"/>
    <property type="match status" value="1"/>
</dbReference>
<feature type="domain" description="Beta-mannosidase-like galactose-binding" evidence="3">
    <location>
        <begin position="45"/>
        <end position="186"/>
    </location>
</feature>
<evidence type="ECO:0000313" key="5">
    <source>
        <dbReference type="Proteomes" id="UP000035963"/>
    </source>
</evidence>
<dbReference type="Gene3D" id="3.20.20.80">
    <property type="entry name" value="Glycosidases"/>
    <property type="match status" value="1"/>
</dbReference>
<organism evidence="4 5">
    <name type="scientific">Caballeronia mineralivorans PML1(12)</name>
    <dbReference type="NCBI Taxonomy" id="908627"/>
    <lineage>
        <taxon>Bacteria</taxon>
        <taxon>Pseudomonadati</taxon>
        <taxon>Pseudomonadota</taxon>
        <taxon>Betaproteobacteria</taxon>
        <taxon>Burkholderiales</taxon>
        <taxon>Burkholderiaceae</taxon>
        <taxon>Caballeronia</taxon>
    </lineage>
</organism>
<dbReference type="Pfam" id="PF22666">
    <property type="entry name" value="Glyco_hydro_2_N2"/>
    <property type="match status" value="1"/>
</dbReference>
<keyword evidence="1" id="KW-0378">Hydrolase</keyword>
<dbReference type="InterPro" id="IPR017853">
    <property type="entry name" value="GH"/>
</dbReference>
<reference evidence="4 5" key="1">
    <citation type="journal article" date="2015" name="Genome Announc.">
        <title>Draft Genome Sequence of Burkholderia sp. Strain PML1(12), an Ectomycorrhizosphere-Inhabiting Bacterium with Effective Mineral-Weathering Ability.</title>
        <authorList>
            <person name="Uroz S."/>
            <person name="Oger P."/>
        </authorList>
    </citation>
    <scope>NUCLEOTIDE SEQUENCE [LARGE SCALE GENOMIC DNA]</scope>
    <source>
        <strain evidence="5">PML1(12)</strain>
    </source>
</reference>
<dbReference type="InterPro" id="IPR054593">
    <property type="entry name" value="Beta-mannosidase-like_N2"/>
</dbReference>
<accession>A0A0J1CJ80</accession>
<dbReference type="Proteomes" id="UP000035963">
    <property type="component" value="Unassembled WGS sequence"/>
</dbReference>
<dbReference type="SUPFAM" id="SSF49303">
    <property type="entry name" value="beta-Galactosidase/glucuronidase domain"/>
    <property type="match status" value="2"/>
</dbReference>
<dbReference type="PATRIC" id="fig|908627.4.peg.8869"/>
<evidence type="ECO:0000313" key="4">
    <source>
        <dbReference type="EMBL" id="KLU20752.1"/>
    </source>
</evidence>
<dbReference type="PANTHER" id="PTHR43730">
    <property type="entry name" value="BETA-MANNOSIDASE"/>
    <property type="match status" value="1"/>
</dbReference>
<comment type="caution">
    <text evidence="4">The sequence shown here is derived from an EMBL/GenBank/DDBJ whole genome shotgun (WGS) entry which is preliminary data.</text>
</comment>
<dbReference type="RefSeq" id="WP_047897700.1">
    <property type="nucleotide sequence ID" value="NZ_AEJF01000242.1"/>
</dbReference>
<dbReference type="SUPFAM" id="SSF49785">
    <property type="entry name" value="Galactose-binding domain-like"/>
    <property type="match status" value="1"/>
</dbReference>
<evidence type="ECO:0000256" key="1">
    <source>
        <dbReference type="ARBA" id="ARBA00022801"/>
    </source>
</evidence>
<dbReference type="GO" id="GO:0004567">
    <property type="term" value="F:beta-mannosidase activity"/>
    <property type="evidence" value="ECO:0007669"/>
    <property type="project" value="TreeGrafter"/>
</dbReference>